<keyword evidence="7 14" id="KW-0547">Nucleotide-binding</keyword>
<dbReference type="Gene3D" id="3.40.1190.10">
    <property type="entry name" value="Mur-like, catalytic domain"/>
    <property type="match status" value="1"/>
</dbReference>
<evidence type="ECO:0000259" key="16">
    <source>
        <dbReference type="Pfam" id="PF02875"/>
    </source>
</evidence>
<comment type="pathway">
    <text evidence="2 14">Cell wall biogenesis; peptidoglycan biosynthesis.</text>
</comment>
<feature type="domain" description="Mur ligase N-terminal catalytic" evidence="15">
    <location>
        <begin position="39"/>
        <end position="136"/>
    </location>
</feature>
<dbReference type="GO" id="GO:0008360">
    <property type="term" value="P:regulation of cell shape"/>
    <property type="evidence" value="ECO:0007669"/>
    <property type="project" value="UniProtKB-KW"/>
</dbReference>
<evidence type="ECO:0000256" key="9">
    <source>
        <dbReference type="ARBA" id="ARBA00022960"/>
    </source>
</evidence>
<dbReference type="Pfam" id="PF08245">
    <property type="entry name" value="Mur_ligase_M"/>
    <property type="match status" value="1"/>
</dbReference>
<feature type="domain" description="Mur ligase C-terminal" evidence="16">
    <location>
        <begin position="377"/>
        <end position="521"/>
    </location>
</feature>
<evidence type="ECO:0000256" key="11">
    <source>
        <dbReference type="ARBA" id="ARBA00023306"/>
    </source>
</evidence>
<dbReference type="InterPro" id="IPR004101">
    <property type="entry name" value="Mur_ligase_C"/>
</dbReference>
<dbReference type="SUPFAM" id="SSF53623">
    <property type="entry name" value="MurD-like peptide ligases, catalytic domain"/>
    <property type="match status" value="1"/>
</dbReference>
<dbReference type="Proteomes" id="UP000216004">
    <property type="component" value="Unassembled WGS sequence"/>
</dbReference>
<keyword evidence="9 14" id="KW-0133">Cell shape</keyword>
<comment type="caution">
    <text evidence="18">The sequence shown here is derived from an EMBL/GenBank/DDBJ whole genome shotgun (WGS) entry which is preliminary data.</text>
</comment>
<keyword evidence="12 14" id="KW-0961">Cell wall biogenesis/degradation</keyword>
<evidence type="ECO:0000256" key="6">
    <source>
        <dbReference type="ARBA" id="ARBA00022618"/>
    </source>
</evidence>
<evidence type="ECO:0000256" key="10">
    <source>
        <dbReference type="ARBA" id="ARBA00022984"/>
    </source>
</evidence>
<dbReference type="GO" id="GO:0051301">
    <property type="term" value="P:cell division"/>
    <property type="evidence" value="ECO:0007669"/>
    <property type="project" value="UniProtKB-KW"/>
</dbReference>
<keyword evidence="10 14" id="KW-0573">Peptidoglycan synthesis</keyword>
<dbReference type="InterPro" id="IPR000713">
    <property type="entry name" value="Mur_ligase_N"/>
</dbReference>
<dbReference type="EC" id="6.3.2.8" evidence="3 14"/>
<evidence type="ECO:0000256" key="14">
    <source>
        <dbReference type="HAMAP-Rule" id="MF_00046"/>
    </source>
</evidence>
<evidence type="ECO:0000256" key="1">
    <source>
        <dbReference type="ARBA" id="ARBA00004496"/>
    </source>
</evidence>
<keyword evidence="11 14" id="KW-0131">Cell cycle</keyword>
<dbReference type="Pfam" id="PF01225">
    <property type="entry name" value="Mur_ligase"/>
    <property type="match status" value="1"/>
</dbReference>
<dbReference type="NCBIfam" id="TIGR01082">
    <property type="entry name" value="murC"/>
    <property type="match status" value="1"/>
</dbReference>
<feature type="domain" description="Mur ligase central" evidence="17">
    <location>
        <begin position="142"/>
        <end position="355"/>
    </location>
</feature>
<dbReference type="GO" id="GO:0005737">
    <property type="term" value="C:cytoplasm"/>
    <property type="evidence" value="ECO:0007669"/>
    <property type="project" value="UniProtKB-SubCell"/>
</dbReference>
<keyword evidence="6 14" id="KW-0132">Cell division</keyword>
<dbReference type="InterPro" id="IPR036565">
    <property type="entry name" value="Mur-like_cat_sf"/>
</dbReference>
<evidence type="ECO:0000256" key="5">
    <source>
        <dbReference type="ARBA" id="ARBA00022598"/>
    </source>
</evidence>
<dbReference type="SUPFAM" id="SSF51984">
    <property type="entry name" value="MurCD N-terminal domain"/>
    <property type="match status" value="1"/>
</dbReference>
<evidence type="ECO:0000256" key="8">
    <source>
        <dbReference type="ARBA" id="ARBA00022840"/>
    </source>
</evidence>
<protein>
    <recommendedName>
        <fullName evidence="3 14">UDP-N-acetylmuramate--L-alanine ligase</fullName>
        <ecNumber evidence="3 14">6.3.2.8</ecNumber>
    </recommendedName>
    <alternativeName>
        <fullName evidence="14">UDP-N-acetylmuramoyl-L-alanine synthetase</fullName>
    </alternativeName>
</protein>
<organism evidence="18 19">
    <name type="scientific">Bombiscardovia coagulans</name>
    <dbReference type="NCBI Taxonomy" id="686666"/>
    <lineage>
        <taxon>Bacteria</taxon>
        <taxon>Bacillati</taxon>
        <taxon>Actinomycetota</taxon>
        <taxon>Actinomycetes</taxon>
        <taxon>Bifidobacteriales</taxon>
        <taxon>Bifidobacteriaceae</taxon>
        <taxon>Bombiscardovia</taxon>
    </lineage>
</organism>
<dbReference type="GO" id="GO:0071555">
    <property type="term" value="P:cell wall organization"/>
    <property type="evidence" value="ECO:0007669"/>
    <property type="project" value="UniProtKB-KW"/>
</dbReference>
<evidence type="ECO:0000259" key="17">
    <source>
        <dbReference type="Pfam" id="PF08245"/>
    </source>
</evidence>
<dbReference type="InterPro" id="IPR050061">
    <property type="entry name" value="MurCDEF_pg_biosynth"/>
</dbReference>
<evidence type="ECO:0000256" key="2">
    <source>
        <dbReference type="ARBA" id="ARBA00004752"/>
    </source>
</evidence>
<dbReference type="GO" id="GO:0009252">
    <property type="term" value="P:peptidoglycan biosynthetic process"/>
    <property type="evidence" value="ECO:0007669"/>
    <property type="project" value="UniProtKB-UniRule"/>
</dbReference>
<dbReference type="Pfam" id="PF02875">
    <property type="entry name" value="Mur_ligase_C"/>
    <property type="match status" value="1"/>
</dbReference>
<comment type="similarity">
    <text evidence="14">Belongs to the MurCDEF family.</text>
</comment>
<dbReference type="Gene3D" id="3.90.190.20">
    <property type="entry name" value="Mur ligase, C-terminal domain"/>
    <property type="match status" value="1"/>
</dbReference>
<evidence type="ECO:0000313" key="18">
    <source>
        <dbReference type="EMBL" id="OZG48662.1"/>
    </source>
</evidence>
<evidence type="ECO:0000256" key="4">
    <source>
        <dbReference type="ARBA" id="ARBA00022490"/>
    </source>
</evidence>
<dbReference type="GO" id="GO:0008763">
    <property type="term" value="F:UDP-N-acetylmuramate-L-alanine ligase activity"/>
    <property type="evidence" value="ECO:0007669"/>
    <property type="project" value="UniProtKB-UniRule"/>
</dbReference>
<keyword evidence="8 14" id="KW-0067">ATP-binding</keyword>
<evidence type="ECO:0000259" key="15">
    <source>
        <dbReference type="Pfam" id="PF01225"/>
    </source>
</evidence>
<proteinExistence type="inferred from homology"/>
<evidence type="ECO:0000256" key="12">
    <source>
        <dbReference type="ARBA" id="ARBA00023316"/>
    </source>
</evidence>
<evidence type="ECO:0000256" key="7">
    <source>
        <dbReference type="ARBA" id="ARBA00022741"/>
    </source>
</evidence>
<comment type="subcellular location">
    <subcellularLocation>
        <location evidence="1 14">Cytoplasm</location>
    </subcellularLocation>
</comment>
<dbReference type="UniPathway" id="UPA00219"/>
<keyword evidence="19" id="KW-1185">Reference proteome</keyword>
<feature type="binding site" evidence="14">
    <location>
        <begin position="144"/>
        <end position="150"/>
    </location>
    <ligand>
        <name>ATP</name>
        <dbReference type="ChEBI" id="CHEBI:30616"/>
    </ligand>
</feature>
<dbReference type="PANTHER" id="PTHR43445">
    <property type="entry name" value="UDP-N-ACETYLMURAMATE--L-ALANINE LIGASE-RELATED"/>
    <property type="match status" value="1"/>
</dbReference>
<keyword evidence="5 14" id="KW-0436">Ligase</keyword>
<reference evidence="18 19" key="1">
    <citation type="journal article" date="2017" name="BMC Genomics">
        <title>Comparative genomic and phylogenomic analyses of the Bifidobacteriaceae family.</title>
        <authorList>
            <person name="Lugli G.A."/>
            <person name="Milani C."/>
            <person name="Turroni F."/>
            <person name="Duranti S."/>
            <person name="Mancabelli L."/>
            <person name="Mangifesta M."/>
            <person name="Ferrario C."/>
            <person name="Modesto M."/>
            <person name="Mattarelli P."/>
            <person name="Jiri K."/>
            <person name="van Sinderen D."/>
            <person name="Ventura M."/>
        </authorList>
    </citation>
    <scope>NUCLEOTIDE SEQUENCE [LARGE SCALE GENOMIC DNA]</scope>
    <source>
        <strain evidence="18 19">DSM 22924</strain>
    </source>
</reference>
<dbReference type="Gene3D" id="3.40.50.720">
    <property type="entry name" value="NAD(P)-binding Rossmann-like Domain"/>
    <property type="match status" value="1"/>
</dbReference>
<dbReference type="InterPro" id="IPR005758">
    <property type="entry name" value="UDP-N-AcMur_Ala_ligase_MurC"/>
</dbReference>
<dbReference type="RefSeq" id="WP_420835411.1">
    <property type="nucleotide sequence ID" value="NZ_MWWS01000009.1"/>
</dbReference>
<evidence type="ECO:0000256" key="3">
    <source>
        <dbReference type="ARBA" id="ARBA00012211"/>
    </source>
</evidence>
<dbReference type="GO" id="GO:0005524">
    <property type="term" value="F:ATP binding"/>
    <property type="evidence" value="ECO:0007669"/>
    <property type="project" value="UniProtKB-UniRule"/>
</dbReference>
<dbReference type="SUPFAM" id="SSF53244">
    <property type="entry name" value="MurD-like peptide ligases, peptide-binding domain"/>
    <property type="match status" value="1"/>
</dbReference>
<evidence type="ECO:0000313" key="19">
    <source>
        <dbReference type="Proteomes" id="UP000216004"/>
    </source>
</evidence>
<accession>A0A261EP80</accession>
<evidence type="ECO:0000256" key="13">
    <source>
        <dbReference type="ARBA" id="ARBA00047833"/>
    </source>
</evidence>
<dbReference type="EMBL" id="MWWS01000009">
    <property type="protein sequence ID" value="OZG48662.1"/>
    <property type="molecule type" value="Genomic_DNA"/>
</dbReference>
<dbReference type="InterPro" id="IPR036615">
    <property type="entry name" value="Mur_ligase_C_dom_sf"/>
</dbReference>
<gene>
    <name evidence="14" type="primary">murC</name>
    <name evidence="18" type="ORF">BOCO_1358</name>
</gene>
<dbReference type="AlphaFoldDB" id="A0A261EP80"/>
<name>A0A261EP80_9BIFI</name>
<comment type="catalytic activity">
    <reaction evidence="13 14">
        <text>UDP-N-acetyl-alpha-D-muramate + L-alanine + ATP = UDP-N-acetyl-alpha-D-muramoyl-L-alanine + ADP + phosphate + H(+)</text>
        <dbReference type="Rhea" id="RHEA:23372"/>
        <dbReference type="ChEBI" id="CHEBI:15378"/>
        <dbReference type="ChEBI" id="CHEBI:30616"/>
        <dbReference type="ChEBI" id="CHEBI:43474"/>
        <dbReference type="ChEBI" id="CHEBI:57972"/>
        <dbReference type="ChEBI" id="CHEBI:70757"/>
        <dbReference type="ChEBI" id="CHEBI:83898"/>
        <dbReference type="ChEBI" id="CHEBI:456216"/>
        <dbReference type="EC" id="6.3.2.8"/>
    </reaction>
</comment>
<keyword evidence="4 14" id="KW-0963">Cytoplasm</keyword>
<dbReference type="HAMAP" id="MF_00046">
    <property type="entry name" value="MurC"/>
    <property type="match status" value="1"/>
</dbReference>
<sequence length="556" mass="59543">MSDLQVHTSVAATTTQTEKLDPQKDVFAGWDRPLLDLGHTHFVGIGGAGMSVLAEMLNEAGLTVTGSDQQENAQTRKMQDLGIPVVIGQSASNVLNAQTVVWSSAIKPDNPEIVAARKQGSVLAHRSDILALLLASHTGVTVAGAHGKSTTSAFLAHILRLAGTGDLADPSYAIGASIQSPQGVQDGGHLGSGQVLVAEADESDGSFEKYHPSIAIITNVEADHLDHYGSSEAFLRAFTEHARHVQDSVVICGDDQGSRRLLQALRHDCPARVVVYTTASETEIDEAGWDVWAHVVRITSERESSGSGREHFRLELPVDLVEQLGFDREHDSVTVGLAVPGIHNARNASAAIIVATILGVELQAAAAAASSFLGASRRFEVQGEERGVGVIDDYAHHPTEIAALLSAARRRYPEAHIHVLFQPHLFSRTQTFARDFARALSDADDVIITSIYPARERASDFPRVSAQTIVDAYHDVCNEQKLLDESSQPIPMVAVDNMTDAARQLADKAASGDVILTVGAGDVTQMGQVILERLRSSGQEFISTEGLSETHRNLSK</sequence>
<dbReference type="PANTHER" id="PTHR43445:SF3">
    <property type="entry name" value="UDP-N-ACETYLMURAMATE--L-ALANINE LIGASE"/>
    <property type="match status" value="1"/>
</dbReference>
<comment type="function">
    <text evidence="14">Cell wall formation.</text>
</comment>
<dbReference type="InterPro" id="IPR013221">
    <property type="entry name" value="Mur_ligase_cen"/>
</dbReference>